<protein>
    <submittedName>
        <fullName evidence="2">Uncharacterized protein</fullName>
    </submittedName>
</protein>
<sequence>MQLVGDRSPENFQKFLHLKNISARDMAKYTERFRLQTALRNSLKDESFMNDVVVQPADGSLVHPASQPKQERVNARDASSRSPEPHLLDFLNNAKLQSRSLNNALRDLSLTGENHVTKINENFRSFGKFFRKDSADD</sequence>
<dbReference type="AlphaFoldDB" id="A0A4P9Z9D0"/>
<dbReference type="Proteomes" id="UP000268321">
    <property type="component" value="Unassembled WGS sequence"/>
</dbReference>
<evidence type="ECO:0000313" key="3">
    <source>
        <dbReference type="Proteomes" id="UP000268321"/>
    </source>
</evidence>
<accession>A0A4P9Z9D0</accession>
<organism evidence="2 3">
    <name type="scientific">Metschnikowia bicuspidata</name>
    <dbReference type="NCBI Taxonomy" id="27322"/>
    <lineage>
        <taxon>Eukaryota</taxon>
        <taxon>Fungi</taxon>
        <taxon>Dikarya</taxon>
        <taxon>Ascomycota</taxon>
        <taxon>Saccharomycotina</taxon>
        <taxon>Pichiomycetes</taxon>
        <taxon>Metschnikowiaceae</taxon>
        <taxon>Metschnikowia</taxon>
    </lineage>
</organism>
<reference evidence="3" key="1">
    <citation type="journal article" date="2018" name="Nat. Microbiol.">
        <title>Leveraging single-cell genomics to expand the fungal tree of life.</title>
        <authorList>
            <person name="Ahrendt S.R."/>
            <person name="Quandt C.A."/>
            <person name="Ciobanu D."/>
            <person name="Clum A."/>
            <person name="Salamov A."/>
            <person name="Andreopoulos B."/>
            <person name="Cheng J.F."/>
            <person name="Woyke T."/>
            <person name="Pelin A."/>
            <person name="Henrissat B."/>
            <person name="Reynolds N.K."/>
            <person name="Benny G.L."/>
            <person name="Smith M.E."/>
            <person name="James T.Y."/>
            <person name="Grigoriev I.V."/>
        </authorList>
    </citation>
    <scope>NUCLEOTIDE SEQUENCE [LARGE SCALE GENOMIC DNA]</scope>
    <source>
        <strain evidence="3">Baker2002</strain>
    </source>
</reference>
<gene>
    <name evidence="2" type="ORF">METBISCDRAFT_29008</name>
</gene>
<evidence type="ECO:0000256" key="1">
    <source>
        <dbReference type="SAM" id="MobiDB-lite"/>
    </source>
</evidence>
<proteinExistence type="predicted"/>
<dbReference type="EMBL" id="ML004805">
    <property type="protein sequence ID" value="RKP28591.1"/>
    <property type="molecule type" value="Genomic_DNA"/>
</dbReference>
<feature type="compositionally biased region" description="Basic and acidic residues" evidence="1">
    <location>
        <begin position="69"/>
        <end position="84"/>
    </location>
</feature>
<name>A0A4P9Z9D0_9ASCO</name>
<evidence type="ECO:0000313" key="2">
    <source>
        <dbReference type="EMBL" id="RKP28591.1"/>
    </source>
</evidence>
<feature type="region of interest" description="Disordered" evidence="1">
    <location>
        <begin position="59"/>
        <end position="84"/>
    </location>
</feature>
<keyword evidence="3" id="KW-1185">Reference proteome</keyword>